<dbReference type="Pfam" id="PF00003">
    <property type="entry name" value="7tm_3"/>
    <property type="match status" value="1"/>
</dbReference>
<evidence type="ECO:0000256" key="1">
    <source>
        <dbReference type="ARBA" id="ARBA00004651"/>
    </source>
</evidence>
<reference evidence="14" key="1">
    <citation type="submission" date="2025-08" db="UniProtKB">
        <authorList>
            <consortium name="RefSeq"/>
        </authorList>
    </citation>
    <scope>IDENTIFICATION</scope>
</reference>
<dbReference type="InterPro" id="IPR011500">
    <property type="entry name" value="GPCR_3_9-Cys_dom"/>
</dbReference>
<keyword evidence="6" id="KW-0297">G-protein coupled receptor</keyword>
<evidence type="ECO:0000256" key="3">
    <source>
        <dbReference type="ARBA" id="ARBA00022692"/>
    </source>
</evidence>
<feature type="transmembrane region" description="Helical" evidence="11">
    <location>
        <begin position="698"/>
        <end position="720"/>
    </location>
</feature>
<dbReference type="Gene3D" id="3.40.50.2300">
    <property type="match status" value="2"/>
</dbReference>
<gene>
    <name evidence="14" type="primary">LOC107106383</name>
</gene>
<feature type="transmembrane region" description="Helical" evidence="11">
    <location>
        <begin position="649"/>
        <end position="669"/>
    </location>
</feature>
<feature type="transmembrane region" description="Helical" evidence="11">
    <location>
        <begin position="732"/>
        <end position="752"/>
    </location>
</feature>
<dbReference type="PRINTS" id="PR01535">
    <property type="entry name" value="VOMERONASL2R"/>
</dbReference>
<keyword evidence="9" id="KW-0325">Glycoprotein</keyword>
<dbReference type="PRINTS" id="PR00248">
    <property type="entry name" value="GPCRMGR"/>
</dbReference>
<keyword evidence="7 11" id="KW-0472">Membrane</keyword>
<keyword evidence="2" id="KW-1003">Cell membrane</keyword>
<evidence type="ECO:0000256" key="5">
    <source>
        <dbReference type="ARBA" id="ARBA00022989"/>
    </source>
</evidence>
<keyword evidence="3 11" id="KW-0812">Transmembrane</keyword>
<dbReference type="SUPFAM" id="SSF53822">
    <property type="entry name" value="Periplasmic binding protein-like I"/>
    <property type="match status" value="1"/>
</dbReference>
<keyword evidence="4" id="KW-0732">Signal</keyword>
<keyword evidence="10" id="KW-0807">Transducer</keyword>
<dbReference type="InterPro" id="IPR000068">
    <property type="entry name" value="GPCR_3_Ca_sens_rcpt-rel"/>
</dbReference>
<evidence type="ECO:0000259" key="12">
    <source>
        <dbReference type="PROSITE" id="PS50259"/>
    </source>
</evidence>
<dbReference type="GeneID" id="107106383"/>
<evidence type="ECO:0000256" key="9">
    <source>
        <dbReference type="ARBA" id="ARBA00023180"/>
    </source>
</evidence>
<dbReference type="Pfam" id="PF01094">
    <property type="entry name" value="ANF_receptor"/>
    <property type="match status" value="1"/>
</dbReference>
<evidence type="ECO:0000256" key="4">
    <source>
        <dbReference type="ARBA" id="ARBA00022729"/>
    </source>
</evidence>
<organism evidence="13 14">
    <name type="scientific">Gekko japonicus</name>
    <name type="common">Schlegel's Japanese gecko</name>
    <dbReference type="NCBI Taxonomy" id="146911"/>
    <lineage>
        <taxon>Eukaryota</taxon>
        <taxon>Metazoa</taxon>
        <taxon>Chordata</taxon>
        <taxon>Craniata</taxon>
        <taxon>Vertebrata</taxon>
        <taxon>Euteleostomi</taxon>
        <taxon>Lepidosauria</taxon>
        <taxon>Squamata</taxon>
        <taxon>Bifurcata</taxon>
        <taxon>Gekkota</taxon>
        <taxon>Gekkonidae</taxon>
        <taxon>Gekkoninae</taxon>
        <taxon>Gekko</taxon>
    </lineage>
</organism>
<evidence type="ECO:0000313" key="13">
    <source>
        <dbReference type="Proteomes" id="UP000694871"/>
    </source>
</evidence>
<dbReference type="InterPro" id="IPR038550">
    <property type="entry name" value="GPCR_3_9-Cys_sf"/>
</dbReference>
<comment type="subcellular location">
    <subcellularLocation>
        <location evidence="1">Cell membrane</location>
        <topology evidence="1">Multi-pass membrane protein</topology>
    </subcellularLocation>
</comment>
<dbReference type="PANTHER" id="PTHR24061:SF599">
    <property type="entry name" value="G-PROTEIN COUPLED RECEPTORS FAMILY 3 PROFILE DOMAIN-CONTAINING PROTEIN"/>
    <property type="match status" value="1"/>
</dbReference>
<keyword evidence="5 11" id="KW-1133">Transmembrane helix</keyword>
<dbReference type="InterPro" id="IPR004073">
    <property type="entry name" value="GPCR_3_vmron_rcpt_2"/>
</dbReference>
<feature type="transmembrane region" description="Helical" evidence="11">
    <location>
        <begin position="538"/>
        <end position="561"/>
    </location>
</feature>
<dbReference type="Gene3D" id="2.10.50.30">
    <property type="entry name" value="GPCR, family 3, nine cysteines domain"/>
    <property type="match status" value="1"/>
</dbReference>
<dbReference type="InterPro" id="IPR017979">
    <property type="entry name" value="GPCR_3_CS"/>
</dbReference>
<feature type="domain" description="G-protein coupled receptors family 3 profile" evidence="12">
    <location>
        <begin position="538"/>
        <end position="802"/>
    </location>
</feature>
<dbReference type="PANTHER" id="PTHR24061">
    <property type="entry name" value="CALCIUM-SENSING RECEPTOR-RELATED"/>
    <property type="match status" value="1"/>
</dbReference>
<evidence type="ECO:0000256" key="7">
    <source>
        <dbReference type="ARBA" id="ARBA00023136"/>
    </source>
</evidence>
<dbReference type="RefSeq" id="XP_015262005.1">
    <property type="nucleotide sequence ID" value="XM_015406519.1"/>
</dbReference>
<accession>A0ABM1JKL8</accession>
<proteinExistence type="predicted"/>
<evidence type="ECO:0000313" key="14">
    <source>
        <dbReference type="RefSeq" id="XP_015262005.1"/>
    </source>
</evidence>
<feature type="transmembrane region" description="Helical" evidence="11">
    <location>
        <begin position="608"/>
        <end position="629"/>
    </location>
</feature>
<feature type="transmembrane region" description="Helical" evidence="11">
    <location>
        <begin position="576"/>
        <end position="596"/>
    </location>
</feature>
<dbReference type="InterPro" id="IPR000337">
    <property type="entry name" value="GPCR_3"/>
</dbReference>
<evidence type="ECO:0000256" key="11">
    <source>
        <dbReference type="SAM" id="Phobius"/>
    </source>
</evidence>
<dbReference type="Proteomes" id="UP000694871">
    <property type="component" value="Unplaced"/>
</dbReference>
<dbReference type="CDD" id="cd15283">
    <property type="entry name" value="7tmC_V2R_pheromone"/>
    <property type="match status" value="1"/>
</dbReference>
<dbReference type="InterPro" id="IPR017978">
    <property type="entry name" value="GPCR_3_C"/>
</dbReference>
<protein>
    <submittedName>
        <fullName evidence="14">Vomeronasal type-2 receptor 26-like</fullName>
    </submittedName>
</protein>
<keyword evidence="13" id="KW-1185">Reference proteome</keyword>
<evidence type="ECO:0000256" key="2">
    <source>
        <dbReference type="ARBA" id="ARBA00022475"/>
    </source>
</evidence>
<evidence type="ECO:0000256" key="10">
    <source>
        <dbReference type="ARBA" id="ARBA00023224"/>
    </source>
</evidence>
<dbReference type="PROSITE" id="PS50259">
    <property type="entry name" value="G_PROTEIN_RECEP_F3_4"/>
    <property type="match status" value="1"/>
</dbReference>
<keyword evidence="8" id="KW-0675">Receptor</keyword>
<dbReference type="Pfam" id="PF07562">
    <property type="entry name" value="NCD3G"/>
    <property type="match status" value="1"/>
</dbReference>
<feature type="transmembrane region" description="Helical" evidence="11">
    <location>
        <begin position="758"/>
        <end position="779"/>
    </location>
</feature>
<dbReference type="InterPro" id="IPR001828">
    <property type="entry name" value="ANF_lig-bd_rcpt"/>
</dbReference>
<evidence type="ECO:0000256" key="8">
    <source>
        <dbReference type="ARBA" id="ARBA00023170"/>
    </source>
</evidence>
<sequence>MVIKFYQHILALVFTINEINENPKILPNVTLGSHIYDSYYNVKMTYRTILDLLFKAQRFVSNYKCDTQKNLIAVIGGLGSETSFHMADILSLYKIPQLTYGIFAPEDMHTKKVPSFYRMVPKEDHQYMGIVRLLLHFKWTWVGLLAVNDENGEHFVQTMESLLSQNDICLAFTEKVEKKLFWNTLSAISFFTSRTYKSLADHKINTLIFYGESMALITFSACMFFSDPGYYTKATLRKVWIMTAQTDFVLTAYQRTSNFQFFQGAIFFTVHPKEVLGFQKFLECMKPDWKQGDGFLRVFWEQAFDCTVPNPPDLLKDKGLCTGEEKLESLPEPFFEMHMTSHSYSIYNAVYAVAHALHAFHSSRYSHRAIAGHKRSECHDVKPWQMHRFLQGISFNNSEGEILSFNSNGELDAGFEIMNLITFPNQSFHTVKVGKVDPNADKGKEFTINGDMLVWQANFNQVLPLSVCNDYCMPGSQKKKKEGQKFCCYDCIPCPKGMISDKKDMEDCIRCPEYQYPSKDQDGCVPKVITFLSVEEPLGISLASVAVSFSLVTVWVLGIFIKHRNTPIVKANNRDITYILLISLLLCFLCTFFFLGPPRKLTCLFRQSAFGIIFSVAVSCVLAKTITVIGAFMATKPGSNMRKWVGKRLTTFTILFCSLLQTGICTVWLETTPPFPHFDMQSLDEEIVAECNEGSVTMFYIVLGYMGFLSIITLVVAFLARKLPDSFNEAKFITFSMLLFCSVWVSFVPTYLSSKGKYMVAVEIFSILASSAGLLVCIFSPKCYIIVLRPELNTKEEIIRRKN</sequence>
<dbReference type="InterPro" id="IPR028082">
    <property type="entry name" value="Peripla_BP_I"/>
</dbReference>
<evidence type="ECO:0000256" key="6">
    <source>
        <dbReference type="ARBA" id="ARBA00023040"/>
    </source>
</evidence>
<dbReference type="PROSITE" id="PS00981">
    <property type="entry name" value="G_PROTEIN_RECEP_F3_3"/>
    <property type="match status" value="1"/>
</dbReference>
<name>A0ABM1JKL8_GEKJA</name>